<gene>
    <name evidence="1" type="ORF">NUW54_g13404</name>
</gene>
<accession>A0ACC1MNE6</accession>
<reference evidence="1" key="1">
    <citation type="submission" date="2022-08" db="EMBL/GenBank/DDBJ databases">
        <title>Genome Sequence of Pycnoporus sanguineus.</title>
        <authorList>
            <person name="Buettner E."/>
        </authorList>
    </citation>
    <scope>NUCLEOTIDE SEQUENCE</scope>
    <source>
        <strain evidence="1">CG-C14</strain>
    </source>
</reference>
<protein>
    <submittedName>
        <fullName evidence="1">Uncharacterized protein</fullName>
    </submittedName>
</protein>
<dbReference type="Proteomes" id="UP001144978">
    <property type="component" value="Unassembled WGS sequence"/>
</dbReference>
<organism evidence="1 2">
    <name type="scientific">Trametes sanguinea</name>
    <dbReference type="NCBI Taxonomy" id="158606"/>
    <lineage>
        <taxon>Eukaryota</taxon>
        <taxon>Fungi</taxon>
        <taxon>Dikarya</taxon>
        <taxon>Basidiomycota</taxon>
        <taxon>Agaricomycotina</taxon>
        <taxon>Agaricomycetes</taxon>
        <taxon>Polyporales</taxon>
        <taxon>Polyporaceae</taxon>
        <taxon>Trametes</taxon>
    </lineage>
</organism>
<evidence type="ECO:0000313" key="1">
    <source>
        <dbReference type="EMBL" id="KAJ2967796.1"/>
    </source>
</evidence>
<evidence type="ECO:0000313" key="2">
    <source>
        <dbReference type="Proteomes" id="UP001144978"/>
    </source>
</evidence>
<comment type="caution">
    <text evidence="1">The sequence shown here is derived from an EMBL/GenBank/DDBJ whole genome shotgun (WGS) entry which is preliminary data.</text>
</comment>
<name>A0ACC1MNE6_9APHY</name>
<keyword evidence="2" id="KW-1185">Reference proteome</keyword>
<sequence>MRERLYHMEEAGKLAVTVQGVKEVSVSGIQSLVPKDSTSSASSRRLPLRPEVSANYRHGFVKREFQLVLDAVRTLSNYVFSYVPVPVHAAILAPTGRFGKFLLVMLSLTAPSACAPTMYTVCMSFMTIHRAFARVPRFVIALVSTAVLIPLAIIGAGKFYTTFVDILGKSLTLHAAVSQRLTPRDADSAPSPHRILARALLLVPVSYYDRKAAHDAVFSRATFRMPISFFVLFALLSLPFRSLVPPSARSHILDVPRTTPLSLALTRARRTEGLYCATYSPCRLVAPIGYEPCVKAVTSKTVSRKQNSPSSRARHSYTLASALILPRSLTHPPRHVHDIVAVAFGLHRRS</sequence>
<dbReference type="EMBL" id="JANSHE010006211">
    <property type="protein sequence ID" value="KAJ2967796.1"/>
    <property type="molecule type" value="Genomic_DNA"/>
</dbReference>
<proteinExistence type="predicted"/>